<evidence type="ECO:0000313" key="2">
    <source>
        <dbReference type="Proteomes" id="UP001556098"/>
    </source>
</evidence>
<evidence type="ECO:0000313" key="1">
    <source>
        <dbReference type="EMBL" id="MEW9918146.1"/>
    </source>
</evidence>
<gene>
    <name evidence="1" type="ORF">AB2B41_00900</name>
</gene>
<evidence type="ECO:0008006" key="3">
    <source>
        <dbReference type="Google" id="ProtNLM"/>
    </source>
</evidence>
<name>A0ABV3RGZ1_9RHOB</name>
<accession>A0ABV3RGZ1</accession>
<dbReference type="EMBL" id="JBFNXX010000001">
    <property type="protein sequence ID" value="MEW9918146.1"/>
    <property type="molecule type" value="Genomic_DNA"/>
</dbReference>
<dbReference type="Proteomes" id="UP001556098">
    <property type="component" value="Unassembled WGS sequence"/>
</dbReference>
<dbReference type="RefSeq" id="WP_367875845.1">
    <property type="nucleotide sequence ID" value="NZ_JBFNXX010000001.1"/>
</dbReference>
<sequence>MITWSYRAGVAALCLLGLTGCEPGQGGFLGAAPNMALSEARMADGTVTLVPPRGFCIDRKSLGQRFALLARCDKLGAPSAAADAPLGIITVSISEAAAEQGLPSAPQTAAAFGLSNLSALSETPSRVIFRAVGEAPVDGMAPLHWRGTARLGDKFMGLALYGPENGRVLTGEGRRILDELIDGSGAGS</sequence>
<protein>
    <recommendedName>
        <fullName evidence="3">Dihydroxy-acid dehydratase</fullName>
    </recommendedName>
</protein>
<proteinExistence type="predicted"/>
<reference evidence="1 2" key="1">
    <citation type="submission" date="2024-07" db="EMBL/GenBank/DDBJ databases">
        <title>Marimonas sp.nov., isolated from tidal-flat sediment.</title>
        <authorList>
            <person name="Jayan J.N."/>
            <person name="Lee S.S."/>
        </authorList>
    </citation>
    <scope>NUCLEOTIDE SEQUENCE [LARGE SCALE GENOMIC DNA]</scope>
    <source>
        <strain evidence="1 2">MJW-29</strain>
    </source>
</reference>
<dbReference type="PROSITE" id="PS51257">
    <property type="entry name" value="PROKAR_LIPOPROTEIN"/>
    <property type="match status" value="1"/>
</dbReference>
<comment type="caution">
    <text evidence="1">The sequence shown here is derived from an EMBL/GenBank/DDBJ whole genome shotgun (WGS) entry which is preliminary data.</text>
</comment>
<organism evidence="1 2">
    <name type="scientific">Sulfitobacter sediminis</name>
    <dbReference type="NCBI Taxonomy" id="3234186"/>
    <lineage>
        <taxon>Bacteria</taxon>
        <taxon>Pseudomonadati</taxon>
        <taxon>Pseudomonadota</taxon>
        <taxon>Alphaproteobacteria</taxon>
        <taxon>Rhodobacterales</taxon>
        <taxon>Roseobacteraceae</taxon>
        <taxon>Sulfitobacter</taxon>
    </lineage>
</organism>
<keyword evidence="2" id="KW-1185">Reference proteome</keyword>